<organism evidence="1 2">
    <name type="scientific">Klebsiella pneumoniae</name>
    <dbReference type="NCBI Taxonomy" id="573"/>
    <lineage>
        <taxon>Bacteria</taxon>
        <taxon>Pseudomonadati</taxon>
        <taxon>Pseudomonadota</taxon>
        <taxon>Gammaproteobacteria</taxon>
        <taxon>Enterobacterales</taxon>
        <taxon>Enterobacteriaceae</taxon>
        <taxon>Klebsiella/Raoultella group</taxon>
        <taxon>Klebsiella</taxon>
        <taxon>Klebsiella pneumoniae complex</taxon>
    </lineage>
</organism>
<protein>
    <submittedName>
        <fullName evidence="1">Uncharacterized protein</fullName>
    </submittedName>
</protein>
<name>A0A2X3FC08_KLEPN</name>
<gene>
    <name evidence="1" type="ORF">NCTC9645_01551</name>
</gene>
<evidence type="ECO:0000313" key="2">
    <source>
        <dbReference type="Proteomes" id="UP000250675"/>
    </source>
</evidence>
<reference evidence="1 2" key="1">
    <citation type="submission" date="2018-06" db="EMBL/GenBank/DDBJ databases">
        <authorList>
            <consortium name="Pathogen Informatics"/>
            <person name="Doyle S."/>
        </authorList>
    </citation>
    <scope>NUCLEOTIDE SEQUENCE [LARGE SCALE GENOMIC DNA]</scope>
    <source>
        <strain evidence="1 2">NCTC9645</strain>
    </source>
</reference>
<dbReference type="InterPro" id="IPR046583">
    <property type="entry name" value="DUF6631"/>
</dbReference>
<dbReference type="Proteomes" id="UP000250675">
    <property type="component" value="Unassembled WGS sequence"/>
</dbReference>
<proteinExistence type="predicted"/>
<sequence length="161" mass="17824">MTDELNILIPDRTLTICGVEVTVHEYTLAEQLQHRQPLKAISEGFMDAMNAKPDAEVSIDELYDVLGANWDAVLQAVAVSCGRSVEWVAGLTGDDSESLLLIWWGVNADFFTRNAIRPALTRLVQQLQNPPLGRGLRLPHRPRPPIRRSAALHCPPVEAVP</sequence>
<accession>A0A2X3FC08</accession>
<dbReference type="EMBL" id="UASO01000004">
    <property type="protein sequence ID" value="SQC20370.1"/>
    <property type="molecule type" value="Genomic_DNA"/>
</dbReference>
<dbReference type="Pfam" id="PF20336">
    <property type="entry name" value="DUF6631"/>
    <property type="match status" value="1"/>
</dbReference>
<evidence type="ECO:0000313" key="1">
    <source>
        <dbReference type="EMBL" id="SQC20370.1"/>
    </source>
</evidence>
<dbReference type="AlphaFoldDB" id="A0A2X3FC08"/>